<evidence type="ECO:0000313" key="1">
    <source>
        <dbReference type="EMBL" id="KAK2608931.1"/>
    </source>
</evidence>
<comment type="caution">
    <text evidence="1">The sequence shown here is derived from an EMBL/GenBank/DDBJ whole genome shotgun (WGS) entry which is preliminary data.</text>
</comment>
<name>A0AAJ0G2W2_9HYPO</name>
<gene>
    <name evidence="1" type="ORF">QQS21_002507</name>
</gene>
<protein>
    <submittedName>
        <fullName evidence="1">Uncharacterized protein</fullName>
    </submittedName>
</protein>
<proteinExistence type="predicted"/>
<dbReference type="EMBL" id="JASWJB010000030">
    <property type="protein sequence ID" value="KAK2608931.1"/>
    <property type="molecule type" value="Genomic_DNA"/>
</dbReference>
<organism evidence="1 2">
    <name type="scientific">Conoideocrella luteorostrata</name>
    <dbReference type="NCBI Taxonomy" id="1105319"/>
    <lineage>
        <taxon>Eukaryota</taxon>
        <taxon>Fungi</taxon>
        <taxon>Dikarya</taxon>
        <taxon>Ascomycota</taxon>
        <taxon>Pezizomycotina</taxon>
        <taxon>Sordariomycetes</taxon>
        <taxon>Hypocreomycetidae</taxon>
        <taxon>Hypocreales</taxon>
        <taxon>Clavicipitaceae</taxon>
        <taxon>Conoideocrella</taxon>
    </lineage>
</organism>
<accession>A0AAJ0G2W2</accession>
<dbReference type="Proteomes" id="UP001251528">
    <property type="component" value="Unassembled WGS sequence"/>
</dbReference>
<evidence type="ECO:0000313" key="2">
    <source>
        <dbReference type="Proteomes" id="UP001251528"/>
    </source>
</evidence>
<sequence length="280" mass="31162">MVKTYILAPNWTTAPPPDGPIKLGHLLDDLTEFVPLNRDSIVTIPPGHLNKLDTKDGFRTSRTNLLSGELGVFAKVVGLVGIGVGADMYFHKDKSDVLSCRTLDTMTFDPTADYIIDAMNLPEVKTYMQGSKFKAPLYMVTGLKIARGGSLDSNSSQEKGIRLEGGLNPPVTPVELEVKGRIAKEKTEAESWKGSTDFIVAFRVRKIWYQRGEYKNKAYNKNVVMQDGTPIYQGLDLTLQMEDDVPLLEVLSDQTLTTDKEFENGEEVNWIIPCISPEFI</sequence>
<keyword evidence="2" id="KW-1185">Reference proteome</keyword>
<dbReference type="AlphaFoldDB" id="A0AAJ0G2W2"/>
<reference evidence="1" key="1">
    <citation type="submission" date="2023-06" db="EMBL/GenBank/DDBJ databases">
        <title>Conoideocrella luteorostrata (Hypocreales: Clavicipitaceae), a potential biocontrol fungus for elongate hemlock scale in United States Christmas tree production areas.</title>
        <authorList>
            <person name="Barrett H."/>
            <person name="Lovett B."/>
            <person name="Macias A.M."/>
            <person name="Stajich J.E."/>
            <person name="Kasson M.T."/>
        </authorList>
    </citation>
    <scope>NUCLEOTIDE SEQUENCE</scope>
    <source>
        <strain evidence="1">ARSEF 14590</strain>
    </source>
</reference>